<dbReference type="EMBL" id="JAAMAY010000027">
    <property type="protein sequence ID" value="NTC29684.1"/>
    <property type="molecule type" value="Genomic_DNA"/>
</dbReference>
<dbReference type="PANTHER" id="PTHR43709:SF2">
    <property type="entry name" value="DUF453 DOMAIN PROTEIN (AFU_ORTHOLOGUE AFUA_6G00360)"/>
    <property type="match status" value="1"/>
</dbReference>
<comment type="similarity">
    <text evidence="1">Belongs to the PrpF family.</text>
</comment>
<dbReference type="SUPFAM" id="SSF54506">
    <property type="entry name" value="Diaminopimelate epimerase-like"/>
    <property type="match status" value="2"/>
</dbReference>
<dbReference type="PANTHER" id="PTHR43709">
    <property type="entry name" value="ACONITATE ISOMERASE-RELATED"/>
    <property type="match status" value="1"/>
</dbReference>
<evidence type="ECO:0000256" key="2">
    <source>
        <dbReference type="ARBA" id="ARBA00023235"/>
    </source>
</evidence>
<sequence>MELKSNTSDLGGPRVNNGIVEFPSYLMRGGTSTGLVIDERHMPTNLELREELLRHLMGVPLDSALPGNRQTTGLGRGPATSNKVFLVQEEDGKSARRLISTLAQLASDHSRIDWSVNCGNMSAALPLWALDSGLLEFGANGEGLIEIRNTNTGLMTEARMSMKDGQLSTAEIAGVDGSYPAVDLFLRDPIGSKTGMLLPTGSAQDSVLGHRVSCVDVAVPMVIVDAASFGMTASEPMRELEANSAFMRELKSVWVQAGLRMALKRRDGELLTEEELSQSETVPKVCIVGPPTYGGDIAVRYFTPQTAHASMAVSGGCCLAAASLIPGTVASDIARDLPALHDVPSDVDVGIENPAGILEATVTASMSGGAVSISRAAYRRSAQILMRGYTPIYRASPQLREALARSA</sequence>
<dbReference type="RefSeq" id="WP_174019002.1">
    <property type="nucleotide sequence ID" value="NZ_JAAMAW010000021.1"/>
</dbReference>
<gene>
    <name evidence="3" type="ORF">G6M46_16235</name>
</gene>
<reference evidence="3" key="1">
    <citation type="journal article" date="2020" name="Science">
        <title>Unexpected conservation and global transmission of agrobacterial virulence plasmids.</title>
        <authorList>
            <person name="Weisberg A.J."/>
            <person name="Davis E.W. 2nd"/>
            <person name="Tabima J."/>
            <person name="Belcher M.S."/>
            <person name="Miller M."/>
            <person name="Kuo C.H."/>
            <person name="Loper J.E."/>
            <person name="Grunwald N.J."/>
            <person name="Putnam M.L."/>
            <person name="Chang J.H."/>
        </authorList>
    </citation>
    <scope>NUCLEOTIDE SEQUENCE</scope>
    <source>
        <strain evidence="3">17-1853-1a</strain>
    </source>
</reference>
<protein>
    <submittedName>
        <fullName evidence="3">PrpF protein</fullName>
    </submittedName>
</protein>
<dbReference type="InterPro" id="IPR007400">
    <property type="entry name" value="PrpF-like"/>
</dbReference>
<evidence type="ECO:0000313" key="3">
    <source>
        <dbReference type="EMBL" id="NTC29684.1"/>
    </source>
</evidence>
<name>A0AA44F6W5_AGRTU</name>
<evidence type="ECO:0000256" key="1">
    <source>
        <dbReference type="ARBA" id="ARBA00007673"/>
    </source>
</evidence>
<evidence type="ECO:0000313" key="4">
    <source>
        <dbReference type="Proteomes" id="UP000702952"/>
    </source>
</evidence>
<keyword evidence="2" id="KW-0413">Isomerase</keyword>
<comment type="caution">
    <text evidence="3">The sequence shown here is derived from an EMBL/GenBank/DDBJ whole genome shotgun (WGS) entry which is preliminary data.</text>
</comment>
<dbReference type="Pfam" id="PF04303">
    <property type="entry name" value="PrpF"/>
    <property type="match status" value="1"/>
</dbReference>
<accession>A0AA44F6W5</accession>
<proteinExistence type="inferred from homology"/>
<dbReference type="GO" id="GO:0016853">
    <property type="term" value="F:isomerase activity"/>
    <property type="evidence" value="ECO:0007669"/>
    <property type="project" value="UniProtKB-KW"/>
</dbReference>
<dbReference type="Proteomes" id="UP000702952">
    <property type="component" value="Unassembled WGS sequence"/>
</dbReference>
<dbReference type="Gene3D" id="3.10.310.10">
    <property type="entry name" value="Diaminopimelate Epimerase, Chain A, domain 1"/>
    <property type="match status" value="2"/>
</dbReference>
<organism evidence="3 4">
    <name type="scientific">Agrobacterium tumefaciens</name>
    <dbReference type="NCBI Taxonomy" id="358"/>
    <lineage>
        <taxon>Bacteria</taxon>
        <taxon>Pseudomonadati</taxon>
        <taxon>Pseudomonadota</taxon>
        <taxon>Alphaproteobacteria</taxon>
        <taxon>Hyphomicrobiales</taxon>
        <taxon>Rhizobiaceae</taxon>
        <taxon>Rhizobium/Agrobacterium group</taxon>
        <taxon>Agrobacterium</taxon>
        <taxon>Agrobacterium tumefaciens complex</taxon>
    </lineage>
</organism>
<dbReference type="AlphaFoldDB" id="A0AA44F6W5"/>